<dbReference type="InterPro" id="IPR004090">
    <property type="entry name" value="Chemotax_Me-accpt_rcpt"/>
</dbReference>
<dbReference type="InterPro" id="IPR004089">
    <property type="entry name" value="MCPsignal_dom"/>
</dbReference>
<dbReference type="PANTHER" id="PTHR43531">
    <property type="entry name" value="PROTEIN ICFG"/>
    <property type="match status" value="1"/>
</dbReference>
<dbReference type="Pfam" id="PF00015">
    <property type="entry name" value="MCPsignal"/>
    <property type="match status" value="1"/>
</dbReference>
<evidence type="ECO:0000256" key="4">
    <source>
        <dbReference type="ARBA" id="ARBA00023224"/>
    </source>
</evidence>
<dbReference type="Proteomes" id="UP000251313">
    <property type="component" value="Unassembled WGS sequence"/>
</dbReference>
<feature type="domain" description="Methyl-accepting transducer" evidence="9">
    <location>
        <begin position="113"/>
        <end position="342"/>
    </location>
</feature>
<dbReference type="GO" id="GO:0004888">
    <property type="term" value="F:transmembrane signaling receptor activity"/>
    <property type="evidence" value="ECO:0007669"/>
    <property type="project" value="InterPro"/>
</dbReference>
<dbReference type="AlphaFoldDB" id="A0AB38FUH6"/>
<evidence type="ECO:0000256" key="3">
    <source>
        <dbReference type="ARBA" id="ARBA00022500"/>
    </source>
</evidence>
<dbReference type="PROSITE" id="PS50111">
    <property type="entry name" value="CHEMOTAXIS_TRANSDUC_2"/>
    <property type="match status" value="1"/>
</dbReference>
<evidence type="ECO:0000256" key="5">
    <source>
        <dbReference type="ARBA" id="ARBA00029447"/>
    </source>
</evidence>
<evidence type="ECO:0000256" key="1">
    <source>
        <dbReference type="ARBA" id="ARBA00004429"/>
    </source>
</evidence>
<accession>A0AB38FUH6</accession>
<dbReference type="EMBL" id="UAVL01000001">
    <property type="protein sequence ID" value="SQA60696.1"/>
    <property type="molecule type" value="Genomic_DNA"/>
</dbReference>
<name>A0AB38FUH6_9ENTR</name>
<protein>
    <submittedName>
        <fullName evidence="11">Dipeptide chemoreceptor protein</fullName>
    </submittedName>
</protein>
<proteinExistence type="inferred from homology"/>
<feature type="transmembrane region" description="Helical" evidence="8">
    <location>
        <begin position="33"/>
        <end position="53"/>
    </location>
</feature>
<dbReference type="InterPro" id="IPR003660">
    <property type="entry name" value="HAMP_dom"/>
</dbReference>
<evidence type="ECO:0000313" key="11">
    <source>
        <dbReference type="EMBL" id="SQA60696.1"/>
    </source>
</evidence>
<feature type="region of interest" description="Disordered" evidence="7">
    <location>
        <begin position="358"/>
        <end position="387"/>
    </location>
</feature>
<keyword evidence="3" id="KW-0145">Chemotaxis</keyword>
<dbReference type="GO" id="GO:0006935">
    <property type="term" value="P:chemotaxis"/>
    <property type="evidence" value="ECO:0007669"/>
    <property type="project" value="UniProtKB-KW"/>
</dbReference>
<evidence type="ECO:0000256" key="2">
    <source>
        <dbReference type="ARBA" id="ARBA00022481"/>
    </source>
</evidence>
<evidence type="ECO:0000256" key="6">
    <source>
        <dbReference type="PROSITE-ProRule" id="PRU00284"/>
    </source>
</evidence>
<keyword evidence="4 6" id="KW-0807">Transducer</keyword>
<dbReference type="GO" id="GO:0005886">
    <property type="term" value="C:plasma membrane"/>
    <property type="evidence" value="ECO:0007669"/>
    <property type="project" value="UniProtKB-SubCell"/>
</dbReference>
<comment type="caution">
    <text evidence="11">The sequence shown here is derived from an EMBL/GenBank/DDBJ whole genome shotgun (WGS) entry which is preliminary data.</text>
</comment>
<dbReference type="SUPFAM" id="SSF58104">
    <property type="entry name" value="Methyl-accepting chemotaxis protein (MCP) signaling domain"/>
    <property type="match status" value="1"/>
</dbReference>
<sequence length="387" mass="41732">MLRNISVRTFILLFLLAVFVVANIISITLSASFYLLMALNVLWFSAIVALWWYMTRYLVTPINTVKKSIDEVTAGNLSVNIPLFGNNCAGRLIPGINSLSSNIATLVAEIRASSQTAMSLSEQLASRSAELSVKTEQQSATLMQTASSMEEISASTKNNAENTRLASDRAGEATHCARKGGELMVDVANNMQSITDCARQMTEIITLIDGIAFQTNILALNAAVEAARAGDHGKGFSVVAGEVRNLAHRSAEAAKNIKSLISVTSENVTQGASIVAEAEKNMQDIVSGSGLLSNLMEQITVSTLQQERGIEQITLALSELEKVTQSNVAMVEELAGSSDVLQQQVVELQSRTRNFRLGGDHHAESAALRSPRPGISPAREPNYWQSF</sequence>
<keyword evidence="8" id="KW-1133">Transmembrane helix</keyword>
<comment type="similarity">
    <text evidence="5">Belongs to the methyl-accepting chemotaxis (MCP) protein family.</text>
</comment>
<gene>
    <name evidence="11" type="primary">tap_1</name>
    <name evidence="11" type="ORF">NCTC11967_00817</name>
</gene>
<dbReference type="Gene3D" id="1.10.287.950">
    <property type="entry name" value="Methyl-accepting chemotaxis protein"/>
    <property type="match status" value="1"/>
</dbReference>
<evidence type="ECO:0000256" key="8">
    <source>
        <dbReference type="SAM" id="Phobius"/>
    </source>
</evidence>
<keyword evidence="8" id="KW-0472">Membrane</keyword>
<dbReference type="SMART" id="SM00283">
    <property type="entry name" value="MA"/>
    <property type="match status" value="1"/>
</dbReference>
<dbReference type="InterPro" id="IPR051310">
    <property type="entry name" value="MCP_chemotaxis"/>
</dbReference>
<reference evidence="11 12" key="1">
    <citation type="submission" date="2018-06" db="EMBL/GenBank/DDBJ databases">
        <authorList>
            <consortium name="Pathogen Informatics"/>
            <person name="Doyle S."/>
        </authorList>
    </citation>
    <scope>NUCLEOTIDE SEQUENCE [LARGE SCALE GENOMIC DNA]</scope>
    <source>
        <strain evidence="11 12">NCTC11967</strain>
    </source>
</reference>
<dbReference type="CDD" id="cd11386">
    <property type="entry name" value="MCP_signal"/>
    <property type="match status" value="1"/>
</dbReference>
<evidence type="ECO:0000313" key="12">
    <source>
        <dbReference type="Proteomes" id="UP000251313"/>
    </source>
</evidence>
<organism evidence="11 12">
    <name type="scientific">Yokenella regensburgei</name>
    <dbReference type="NCBI Taxonomy" id="158877"/>
    <lineage>
        <taxon>Bacteria</taxon>
        <taxon>Pseudomonadati</taxon>
        <taxon>Pseudomonadota</taxon>
        <taxon>Gammaproteobacteria</taxon>
        <taxon>Enterobacterales</taxon>
        <taxon>Enterobacteriaceae</taxon>
        <taxon>Yokenella</taxon>
    </lineage>
</organism>
<dbReference type="PRINTS" id="PR00260">
    <property type="entry name" value="CHEMTRNSDUCR"/>
</dbReference>
<evidence type="ECO:0000259" key="9">
    <source>
        <dbReference type="PROSITE" id="PS50111"/>
    </source>
</evidence>
<feature type="transmembrane region" description="Helical" evidence="8">
    <location>
        <begin position="7"/>
        <end position="27"/>
    </location>
</feature>
<dbReference type="FunFam" id="1.10.287.950:FF:000001">
    <property type="entry name" value="Methyl-accepting chemotaxis sensory transducer"/>
    <property type="match status" value="1"/>
</dbReference>
<keyword evidence="2" id="KW-0488">Methylation</keyword>
<keyword evidence="8" id="KW-0812">Transmembrane</keyword>
<evidence type="ECO:0000259" key="10">
    <source>
        <dbReference type="PROSITE" id="PS50885"/>
    </source>
</evidence>
<dbReference type="PROSITE" id="PS50885">
    <property type="entry name" value="HAMP"/>
    <property type="match status" value="1"/>
</dbReference>
<dbReference type="PANTHER" id="PTHR43531:SF14">
    <property type="entry name" value="METHYL-ACCEPTING CHEMOTAXIS PROTEIN I-RELATED"/>
    <property type="match status" value="1"/>
</dbReference>
<dbReference type="RefSeq" id="WP_038257798.1">
    <property type="nucleotide sequence ID" value="NZ_UAVL01000001.1"/>
</dbReference>
<evidence type="ECO:0000256" key="7">
    <source>
        <dbReference type="SAM" id="MobiDB-lite"/>
    </source>
</evidence>
<comment type="subcellular location">
    <subcellularLocation>
        <location evidence="1">Cell inner membrane</location>
        <topology evidence="1">Multi-pass membrane protein</topology>
    </subcellularLocation>
</comment>
<feature type="domain" description="HAMP" evidence="10">
    <location>
        <begin position="56"/>
        <end position="108"/>
    </location>
</feature>
<dbReference type="GO" id="GO:0007165">
    <property type="term" value="P:signal transduction"/>
    <property type="evidence" value="ECO:0007669"/>
    <property type="project" value="UniProtKB-KW"/>
</dbReference>